<keyword evidence="9" id="KW-1185">Reference proteome</keyword>
<dbReference type="SUPFAM" id="SSF48452">
    <property type="entry name" value="TPR-like"/>
    <property type="match status" value="1"/>
</dbReference>
<evidence type="ECO:0000313" key="9">
    <source>
        <dbReference type="Proteomes" id="UP001228581"/>
    </source>
</evidence>
<feature type="transmembrane region" description="Helical" evidence="6">
    <location>
        <begin position="83"/>
        <end position="102"/>
    </location>
</feature>
<dbReference type="PANTHER" id="PTHR37422">
    <property type="entry name" value="TEICHURONIC ACID BIOSYNTHESIS PROTEIN TUAE"/>
    <property type="match status" value="1"/>
</dbReference>
<dbReference type="InterPro" id="IPR011990">
    <property type="entry name" value="TPR-like_helical_dom_sf"/>
</dbReference>
<dbReference type="GO" id="GO:0016874">
    <property type="term" value="F:ligase activity"/>
    <property type="evidence" value="ECO:0007669"/>
    <property type="project" value="UniProtKB-KW"/>
</dbReference>
<evidence type="ECO:0000256" key="3">
    <source>
        <dbReference type="ARBA" id="ARBA00022989"/>
    </source>
</evidence>
<evidence type="ECO:0000256" key="2">
    <source>
        <dbReference type="ARBA" id="ARBA00022692"/>
    </source>
</evidence>
<feature type="transmembrane region" description="Helical" evidence="6">
    <location>
        <begin position="17"/>
        <end position="37"/>
    </location>
</feature>
<feature type="transmembrane region" description="Helical" evidence="6">
    <location>
        <begin position="135"/>
        <end position="155"/>
    </location>
</feature>
<feature type="domain" description="O-antigen ligase-related" evidence="7">
    <location>
        <begin position="92"/>
        <end position="237"/>
    </location>
</feature>
<feature type="repeat" description="TPR" evidence="5">
    <location>
        <begin position="390"/>
        <end position="423"/>
    </location>
</feature>
<dbReference type="PROSITE" id="PS50005">
    <property type="entry name" value="TPR"/>
    <property type="match status" value="1"/>
</dbReference>
<dbReference type="Proteomes" id="UP001228581">
    <property type="component" value="Unassembled WGS sequence"/>
</dbReference>
<evidence type="ECO:0000259" key="7">
    <source>
        <dbReference type="Pfam" id="PF04932"/>
    </source>
</evidence>
<dbReference type="RefSeq" id="WP_314003585.1">
    <property type="nucleotide sequence ID" value="NZ_JASJOT010000035.1"/>
</dbReference>
<feature type="transmembrane region" description="Helical" evidence="6">
    <location>
        <begin position="255"/>
        <end position="288"/>
    </location>
</feature>
<evidence type="ECO:0000256" key="5">
    <source>
        <dbReference type="PROSITE-ProRule" id="PRU00339"/>
    </source>
</evidence>
<dbReference type="PANTHER" id="PTHR37422:SF13">
    <property type="entry name" value="LIPOPOLYSACCHARIDE BIOSYNTHESIS PROTEIN PA4999-RELATED"/>
    <property type="match status" value="1"/>
</dbReference>
<feature type="transmembrane region" description="Helical" evidence="6">
    <location>
        <begin position="57"/>
        <end position="76"/>
    </location>
</feature>
<name>A0ABT7CVF6_9BACT</name>
<evidence type="ECO:0000256" key="6">
    <source>
        <dbReference type="SAM" id="Phobius"/>
    </source>
</evidence>
<organism evidence="8 9">
    <name type="scientific">Xanthocytophaga flava</name>
    <dbReference type="NCBI Taxonomy" id="3048013"/>
    <lineage>
        <taxon>Bacteria</taxon>
        <taxon>Pseudomonadati</taxon>
        <taxon>Bacteroidota</taxon>
        <taxon>Cytophagia</taxon>
        <taxon>Cytophagales</taxon>
        <taxon>Rhodocytophagaceae</taxon>
        <taxon>Xanthocytophaga</taxon>
    </lineage>
</organism>
<gene>
    <name evidence="8" type="ORF">QNI19_32770</name>
</gene>
<dbReference type="Gene3D" id="1.25.40.10">
    <property type="entry name" value="Tetratricopeptide repeat domain"/>
    <property type="match status" value="1"/>
</dbReference>
<keyword evidence="5" id="KW-0802">TPR repeat</keyword>
<keyword evidence="8" id="KW-0436">Ligase</keyword>
<dbReference type="Pfam" id="PF12895">
    <property type="entry name" value="ANAPC3"/>
    <property type="match status" value="1"/>
</dbReference>
<evidence type="ECO:0000313" key="8">
    <source>
        <dbReference type="EMBL" id="MDJ1497760.1"/>
    </source>
</evidence>
<dbReference type="InterPro" id="IPR019734">
    <property type="entry name" value="TPR_rpt"/>
</dbReference>
<comment type="subcellular location">
    <subcellularLocation>
        <location evidence="1">Membrane</location>
        <topology evidence="1">Multi-pass membrane protein</topology>
    </subcellularLocation>
</comment>
<evidence type="ECO:0000256" key="4">
    <source>
        <dbReference type="ARBA" id="ARBA00023136"/>
    </source>
</evidence>
<sequence length="479" mass="55738">MLLFLYFSCKSITDIKIIILAFNSIVVLELVVFILQYNQILTNSNPNYLIGGSFGHPSLTSASLVIITPFFLHYLLEHQEKTFLRITTLLCLGISVFLLIFYQSRASILSFVLVCILYILLRKTKTQNIFPKNRISQYIGYLFGLIIILVVTYFGKRHSSDGRLYIWKKCIDIISQNPWLGTGYTNFAYVYNEYQRAYFSTSRSVYETSLADYTEQAYNQFLETCVEQGIPGLAILLLLLIVAATISLRSGKIFYFISLLSFIPILLGWSILKIFPITIIFVLLLSLISKDDSEAVFILKMNRWTRLLFLVVPVYFSFNTYHQFSSYLSLHELIKERNTKKIEKCFYNSYPYLHKDMNYQMEFINFLFAQGKYDSCIAMSSNVLQWNNNIYFYLTMGQCYYAKNEYKDALSAFKSANSAIPVKLYPRFLIAKTYYKMKRYNEGDSILLHALSSNVKVNTIETTMMLQQMKDLYKTKGKN</sequence>
<accession>A0ABT7CVF6</accession>
<feature type="transmembrane region" description="Helical" evidence="6">
    <location>
        <begin position="108"/>
        <end position="123"/>
    </location>
</feature>
<keyword evidence="4 6" id="KW-0472">Membrane</keyword>
<feature type="transmembrane region" description="Helical" evidence="6">
    <location>
        <begin position="308"/>
        <end position="330"/>
    </location>
</feature>
<keyword evidence="3 6" id="KW-1133">Transmembrane helix</keyword>
<protein>
    <submittedName>
        <fullName evidence="8">O-antigen ligase family protein</fullName>
    </submittedName>
</protein>
<dbReference type="InterPro" id="IPR051533">
    <property type="entry name" value="WaaL-like"/>
</dbReference>
<comment type="caution">
    <text evidence="8">The sequence shown here is derived from an EMBL/GenBank/DDBJ whole genome shotgun (WGS) entry which is preliminary data.</text>
</comment>
<keyword evidence="2 6" id="KW-0812">Transmembrane</keyword>
<proteinExistence type="predicted"/>
<dbReference type="Pfam" id="PF04932">
    <property type="entry name" value="Wzy_C"/>
    <property type="match status" value="1"/>
</dbReference>
<reference evidence="8 9" key="1">
    <citation type="submission" date="2023-05" db="EMBL/GenBank/DDBJ databases">
        <authorList>
            <person name="Zhang X."/>
        </authorList>
    </citation>
    <scope>NUCLEOTIDE SEQUENCE [LARGE SCALE GENOMIC DNA]</scope>
    <source>
        <strain evidence="8 9">DM2B3-1</strain>
    </source>
</reference>
<dbReference type="InterPro" id="IPR007016">
    <property type="entry name" value="O-antigen_ligase-rel_domated"/>
</dbReference>
<feature type="transmembrane region" description="Helical" evidence="6">
    <location>
        <begin position="229"/>
        <end position="248"/>
    </location>
</feature>
<evidence type="ECO:0000256" key="1">
    <source>
        <dbReference type="ARBA" id="ARBA00004141"/>
    </source>
</evidence>
<dbReference type="EMBL" id="JASJOT010000035">
    <property type="protein sequence ID" value="MDJ1497760.1"/>
    <property type="molecule type" value="Genomic_DNA"/>
</dbReference>